<dbReference type="Proteomes" id="UP000539473">
    <property type="component" value="Unassembled WGS sequence"/>
</dbReference>
<reference evidence="2" key="4">
    <citation type="submission" date="2024-05" db="EMBL/GenBank/DDBJ databases">
        <authorList>
            <person name="Sun Q."/>
            <person name="Zhou Y."/>
        </authorList>
    </citation>
    <scope>NUCLEOTIDE SEQUENCE</scope>
    <source>
        <strain evidence="2">CGMCC 1.18437</strain>
    </source>
</reference>
<evidence type="ECO:0000313" key="4">
    <source>
        <dbReference type="Proteomes" id="UP000539473"/>
    </source>
</evidence>
<dbReference type="EMBL" id="BNAJ01000002">
    <property type="protein sequence ID" value="GHF36719.1"/>
    <property type="molecule type" value="Genomic_DNA"/>
</dbReference>
<protein>
    <submittedName>
        <fullName evidence="3">Uncharacterized protein</fullName>
    </submittedName>
</protein>
<dbReference type="Proteomes" id="UP000619376">
    <property type="component" value="Unassembled WGS sequence"/>
</dbReference>
<sequence length="233" mass="25516">MSGLKTLGVLAALSVVGSVQAVSPTLTPAIVTEALKAGEAMSIQEGGYILGSYLLRAYNEDVILRPNSPEIDGVVLGTPFERLRYEAYLARLEGKPLTTAQATAFAQKLNHKITVRVYSHSPYSVADEEEQWQLAYKTDRIKANPDKEKSYLDFFKPATMTVAGRKYAASPSVDGPYRDNFTLPSGESDFRNLGVVSYTFDIPNLPASGPFTLSFKDSRGVPYTISGTLQQYR</sequence>
<organism evidence="3 4">
    <name type="scientific">Deinococcus metalli</name>
    <dbReference type="NCBI Taxonomy" id="1141878"/>
    <lineage>
        <taxon>Bacteria</taxon>
        <taxon>Thermotogati</taxon>
        <taxon>Deinococcota</taxon>
        <taxon>Deinococci</taxon>
        <taxon>Deinococcales</taxon>
        <taxon>Deinococcaceae</taxon>
        <taxon>Deinococcus</taxon>
    </lineage>
</organism>
<gene>
    <name evidence="2" type="ORF">GCM10017781_11730</name>
    <name evidence="3" type="ORF">HNQ07_001287</name>
</gene>
<keyword evidence="1" id="KW-0732">Signal</keyword>
<evidence type="ECO:0000313" key="2">
    <source>
        <dbReference type="EMBL" id="GHF36719.1"/>
    </source>
</evidence>
<feature type="chain" id="PRO_5031515276" evidence="1">
    <location>
        <begin position="22"/>
        <end position="233"/>
    </location>
</feature>
<feature type="signal peptide" evidence="1">
    <location>
        <begin position="1"/>
        <end position="21"/>
    </location>
</feature>
<evidence type="ECO:0000256" key="1">
    <source>
        <dbReference type="SAM" id="SignalP"/>
    </source>
</evidence>
<dbReference type="AlphaFoldDB" id="A0A7W8NPJ1"/>
<reference evidence="5" key="2">
    <citation type="journal article" date="2019" name="Int. J. Syst. Evol. Microbiol.">
        <title>The Global Catalogue of Microorganisms (GCM) 10K type strain sequencing project: providing services to taxonomists for standard genome sequencing and annotation.</title>
        <authorList>
            <consortium name="The Broad Institute Genomics Platform"/>
            <consortium name="The Broad Institute Genome Sequencing Center for Infectious Disease"/>
            <person name="Wu L."/>
            <person name="Ma J."/>
        </authorList>
    </citation>
    <scope>NUCLEOTIDE SEQUENCE [LARGE SCALE GENOMIC DNA]</scope>
    <source>
        <strain evidence="5">CGMCC 1.18437</strain>
    </source>
</reference>
<name>A0A7W8NPJ1_9DEIO</name>
<evidence type="ECO:0000313" key="3">
    <source>
        <dbReference type="EMBL" id="MBB5375830.1"/>
    </source>
</evidence>
<accession>A0A7W8NPJ1</accession>
<reference evidence="3 4" key="3">
    <citation type="submission" date="2020-08" db="EMBL/GenBank/DDBJ databases">
        <title>Genomic Encyclopedia of Type Strains, Phase IV (KMG-IV): sequencing the most valuable type-strain genomes for metagenomic binning, comparative biology and taxonomic classification.</title>
        <authorList>
            <person name="Goeker M."/>
        </authorList>
    </citation>
    <scope>NUCLEOTIDE SEQUENCE [LARGE SCALE GENOMIC DNA]</scope>
    <source>
        <strain evidence="3 4">DSM 27521</strain>
    </source>
</reference>
<keyword evidence="5" id="KW-1185">Reference proteome</keyword>
<proteinExistence type="predicted"/>
<dbReference type="EMBL" id="JACHFK010000002">
    <property type="protein sequence ID" value="MBB5375830.1"/>
    <property type="molecule type" value="Genomic_DNA"/>
</dbReference>
<comment type="caution">
    <text evidence="3">The sequence shown here is derived from an EMBL/GenBank/DDBJ whole genome shotgun (WGS) entry which is preliminary data.</text>
</comment>
<evidence type="ECO:0000313" key="5">
    <source>
        <dbReference type="Proteomes" id="UP000619376"/>
    </source>
</evidence>
<dbReference type="RefSeq" id="WP_184110089.1">
    <property type="nucleotide sequence ID" value="NZ_BNAJ01000002.1"/>
</dbReference>
<reference evidence="2" key="1">
    <citation type="journal article" date="2014" name="Int. J. Syst. Evol. Microbiol.">
        <title>Complete genome of a new Firmicutes species belonging to the dominant human colonic microbiota ('Ruminococcus bicirculans') reveals two chromosomes and a selective capacity to utilize plant glucans.</title>
        <authorList>
            <consortium name="NISC Comparative Sequencing Program"/>
            <person name="Wegmann U."/>
            <person name="Louis P."/>
            <person name="Goesmann A."/>
            <person name="Henrissat B."/>
            <person name="Duncan S.H."/>
            <person name="Flint H.J."/>
        </authorList>
    </citation>
    <scope>NUCLEOTIDE SEQUENCE</scope>
    <source>
        <strain evidence="2">CGMCC 1.18437</strain>
    </source>
</reference>